<dbReference type="InterPro" id="IPR019317">
    <property type="entry name" value="BRI3"/>
</dbReference>
<dbReference type="OMA" id="NLMAMCA"/>
<evidence type="ECO:0000313" key="2">
    <source>
        <dbReference type="EMBL" id="EFI97458.1"/>
    </source>
</evidence>
<dbReference type="PANTHER" id="PTHR13551">
    <property type="entry name" value="BRAIN PROTEIN I3"/>
    <property type="match status" value="1"/>
</dbReference>
<evidence type="ECO:0000313" key="3">
    <source>
        <dbReference type="Proteomes" id="UP000007431"/>
    </source>
</evidence>
<keyword evidence="1" id="KW-1133">Transmembrane helix</keyword>
<dbReference type="InParanoid" id="D8Q5R9"/>
<name>D8Q5R9_SCHCM</name>
<sequence>MSKTEYPPQAQQPMSIAQVGEQYQAELFAKCAQGSHVVKKHYGTCGIVWAIVCFPLGLICLCRDREKRCVRCNVRID</sequence>
<accession>D8Q5R9</accession>
<organism evidence="3">
    <name type="scientific">Schizophyllum commune (strain H4-8 / FGSC 9210)</name>
    <name type="common">Split gill fungus</name>
    <dbReference type="NCBI Taxonomy" id="578458"/>
    <lineage>
        <taxon>Eukaryota</taxon>
        <taxon>Fungi</taxon>
        <taxon>Dikarya</taxon>
        <taxon>Basidiomycota</taxon>
        <taxon>Agaricomycotina</taxon>
        <taxon>Agaricomycetes</taxon>
        <taxon>Agaricomycetidae</taxon>
        <taxon>Agaricales</taxon>
        <taxon>Schizophyllaceae</taxon>
        <taxon>Schizophyllum</taxon>
    </lineage>
</organism>
<feature type="non-terminal residue" evidence="2">
    <location>
        <position position="77"/>
    </location>
</feature>
<feature type="transmembrane region" description="Helical" evidence="1">
    <location>
        <begin position="41"/>
        <end position="61"/>
    </location>
</feature>
<dbReference type="OrthoDB" id="2564984at2759"/>
<dbReference type="HOGENOM" id="CLU_2542940_0_0_1"/>
<dbReference type="RefSeq" id="XP_003032361.1">
    <property type="nucleotide sequence ID" value="XM_003032315.1"/>
</dbReference>
<proteinExistence type="predicted"/>
<dbReference type="VEuPathDB" id="FungiDB:SCHCODRAFT_02502932"/>
<dbReference type="AlphaFoldDB" id="D8Q5R9"/>
<keyword evidence="3" id="KW-1185">Reference proteome</keyword>
<dbReference type="EMBL" id="GL377306">
    <property type="protein sequence ID" value="EFI97458.1"/>
    <property type="molecule type" value="Genomic_DNA"/>
</dbReference>
<keyword evidence="1" id="KW-0812">Transmembrane</keyword>
<dbReference type="Pfam" id="PF10164">
    <property type="entry name" value="BRI3"/>
    <property type="match status" value="1"/>
</dbReference>
<reference evidence="2 3" key="1">
    <citation type="journal article" date="2010" name="Nat. Biotechnol.">
        <title>Genome sequence of the model mushroom Schizophyllum commune.</title>
        <authorList>
            <person name="Ohm R.A."/>
            <person name="de Jong J.F."/>
            <person name="Lugones L.G."/>
            <person name="Aerts A."/>
            <person name="Kothe E."/>
            <person name="Stajich J.E."/>
            <person name="de Vries R.P."/>
            <person name="Record E."/>
            <person name="Levasseur A."/>
            <person name="Baker S.E."/>
            <person name="Bartholomew K.A."/>
            <person name="Coutinho P.M."/>
            <person name="Erdmann S."/>
            <person name="Fowler T.J."/>
            <person name="Gathman A.C."/>
            <person name="Lombard V."/>
            <person name="Henrissat B."/>
            <person name="Knabe N."/>
            <person name="Kuees U."/>
            <person name="Lilly W.W."/>
            <person name="Lindquist E."/>
            <person name="Lucas S."/>
            <person name="Magnuson J.K."/>
            <person name="Piumi F."/>
            <person name="Raudaskoski M."/>
            <person name="Salamov A."/>
            <person name="Schmutz J."/>
            <person name="Schwarze F.W.M.R."/>
            <person name="vanKuyk P.A."/>
            <person name="Horton J.S."/>
            <person name="Grigoriev I.V."/>
            <person name="Woesten H.A.B."/>
        </authorList>
    </citation>
    <scope>NUCLEOTIDE SEQUENCE [LARGE SCALE GENOMIC DNA]</scope>
    <source>
        <strain evidence="3">H4-8 / FGSC 9210</strain>
    </source>
</reference>
<dbReference type="Proteomes" id="UP000007431">
    <property type="component" value="Unassembled WGS sequence"/>
</dbReference>
<dbReference type="KEGG" id="scm:SCHCO_02502932"/>
<protein>
    <submittedName>
        <fullName evidence="2">Uncharacterized protein</fullName>
    </submittedName>
</protein>
<evidence type="ECO:0000256" key="1">
    <source>
        <dbReference type="SAM" id="Phobius"/>
    </source>
</evidence>
<keyword evidence="1" id="KW-0472">Membrane</keyword>
<dbReference type="GeneID" id="9589999"/>
<gene>
    <name evidence="2" type="ORF">SCHCODRAFT_109313</name>
</gene>
<dbReference type="eggNOG" id="ENOG502T0UK">
    <property type="taxonomic scope" value="Eukaryota"/>
</dbReference>